<dbReference type="Gene3D" id="3.40.50.460">
    <property type="entry name" value="Phosphofructokinase domain"/>
    <property type="match status" value="1"/>
</dbReference>
<comment type="cofactor">
    <cofactor evidence="1 10">
        <name>Mg(2+)</name>
        <dbReference type="ChEBI" id="CHEBI:18420"/>
    </cofactor>
</comment>
<dbReference type="PIRSF" id="PIRSF005677">
    <property type="entry name" value="PPi_PFK_PfpB"/>
    <property type="match status" value="1"/>
</dbReference>
<evidence type="ECO:0000256" key="6">
    <source>
        <dbReference type="ARBA" id="ARBA00022777"/>
    </source>
</evidence>
<dbReference type="STRING" id="105231.A0A1Y1IDH3"/>
<gene>
    <name evidence="10" type="primary">PFP-BETA</name>
    <name evidence="13" type="ORF">KFL_004790080</name>
</gene>
<dbReference type="GO" id="GO:0009749">
    <property type="term" value="P:response to glucose"/>
    <property type="evidence" value="ECO:0000318"/>
    <property type="project" value="GO_Central"/>
</dbReference>
<comment type="function">
    <text evidence="2">Catalyzes the phosphorylation of D-fructose 6-phosphate, the first committing step of glycolysis. Uses inorganic phosphate (PPi) as phosphoryl donor instead of ATP like common ATP-dependent phosphofructokinases (ATP-PFKs), which renders the reaction reversible, and can thus function both in glycolysis and gluconeogenesis. Consistently, PPi-PFK can replace the enzymes of both the forward (ATP-PFK) and reverse (fructose-bisphosphatase (FBPase)) reactions.</text>
</comment>
<dbReference type="InterPro" id="IPR000023">
    <property type="entry name" value="Phosphofructokinase_dom"/>
</dbReference>
<feature type="binding site" evidence="10">
    <location>
        <position position="343"/>
    </location>
    <ligand>
        <name>substrate</name>
    </ligand>
</feature>
<dbReference type="Gene3D" id="1.10.10.480">
    <property type="entry name" value="Phosphofructokinase, domain 3"/>
    <property type="match status" value="1"/>
</dbReference>
<feature type="domain" description="Phosphofructokinase" evidence="12">
    <location>
        <begin position="105"/>
        <end position="364"/>
    </location>
</feature>
<comment type="similarity">
    <text evidence="10">Belongs to the phosphofructokinase type A (PFKA) family. PPi-dependent PFK group II subfamily. Clade 'Long' sub-subfamily.</text>
</comment>
<feature type="compositionally biased region" description="Polar residues" evidence="11">
    <location>
        <begin position="9"/>
        <end position="18"/>
    </location>
</feature>
<comment type="activity regulation">
    <text evidence="10">Allosterically activated by fructose 2,6-bisphosphate.</text>
</comment>
<feature type="active site" description="Proton acceptor" evidence="10">
    <location>
        <position position="237"/>
    </location>
</feature>
<evidence type="ECO:0000259" key="12">
    <source>
        <dbReference type="Pfam" id="PF00365"/>
    </source>
</evidence>
<dbReference type="GO" id="GO:0046872">
    <property type="term" value="F:metal ion binding"/>
    <property type="evidence" value="ECO:0007669"/>
    <property type="project" value="UniProtKB-KW"/>
</dbReference>
<evidence type="ECO:0000256" key="1">
    <source>
        <dbReference type="ARBA" id="ARBA00001946"/>
    </source>
</evidence>
<dbReference type="UniPathway" id="UPA00109">
    <property type="reaction ID" value="UER00182"/>
</dbReference>
<name>A0A1Y1IDH3_KLENI</name>
<dbReference type="Pfam" id="PF00365">
    <property type="entry name" value="PFK"/>
    <property type="match status" value="1"/>
</dbReference>
<evidence type="ECO:0000256" key="4">
    <source>
        <dbReference type="ARBA" id="ARBA00022679"/>
    </source>
</evidence>
<evidence type="ECO:0000256" key="10">
    <source>
        <dbReference type="HAMAP-Rule" id="MF_03185"/>
    </source>
</evidence>
<feature type="binding site" evidence="10">
    <location>
        <begin position="282"/>
        <end position="284"/>
    </location>
    <ligand>
        <name>substrate</name>
    </ligand>
</feature>
<comment type="subunit">
    <text evidence="10">Tetramer of two alpha (regulatory) and two beta (catalytic) chains.</text>
</comment>
<keyword evidence="7 10" id="KW-0460">Magnesium</keyword>
<keyword evidence="10" id="KW-0021">Allosteric enzyme</keyword>
<dbReference type="Proteomes" id="UP000054558">
    <property type="component" value="Unassembled WGS sequence"/>
</dbReference>
<dbReference type="SUPFAM" id="SSF53784">
    <property type="entry name" value="Phosphofructokinase"/>
    <property type="match status" value="1"/>
</dbReference>
<feature type="binding site" evidence="10">
    <location>
        <position position="113"/>
    </location>
    <ligand>
        <name>diphosphate</name>
        <dbReference type="ChEBI" id="CHEBI:33019"/>
    </ligand>
</feature>
<accession>A0A1Y1IDH3</accession>
<feature type="binding site" evidence="10">
    <location>
        <position position="207"/>
    </location>
    <ligand>
        <name>Mg(2+)</name>
        <dbReference type="ChEBI" id="CHEBI:18420"/>
        <note>catalytic</note>
    </ligand>
</feature>
<sequence>MAGGILTQVAPTPQAHQNGTKRAHPPSSAKDVSAYSELQTERLEYKPALPPVLCSPLSLKQGGATTSAEHPDQIKALFPNLYGKPNVHIVADPQGKAEAHTESVKIGVVLSGGQAPGGHNVISGLYDYLQVHNPGSTLYGFRGGPAGVMNCKVVELHADFIYPYRNQGGFDIIGSGRDKIESPEQFLQAEETVKKLDLDGLVVIGGDDSNTNAAVLAEYFLSRNVKTKVIGCPKTIDGDLKCKEVPISFGFDTACKIYSEMIGNIMLDAKSAAKYYHFVRLMGRAASHITLECAFQTRPNIALIGEEVAEKNQSLCDVVNSMCDVICKRAEADKNYGVVLIPEGLIDFIPEVHHLISELNDITAAEEGPVLPDGAWREKLGDNSRGLFNSFPRAIQEMLLLERDPHGNVQVSKIEMEKLLIDMVTTELKSRKAAGHFKGKFNAQPHFFGYEGRCGLPTNFDATYCYALGFVAGALLDQGQTGLISSVGNLAAPSNEWTVGGTNLTTLMCVEKRKGKNKPVIKKAMTELNGAPFLQFAEQRDRWAVEDCYRCPGPIQFHGPSAEKSNFTLVLEQGGLQ</sequence>
<dbReference type="NCBIfam" id="TIGR02477">
    <property type="entry name" value="PFKA_PPi"/>
    <property type="match status" value="1"/>
</dbReference>
<evidence type="ECO:0000256" key="3">
    <source>
        <dbReference type="ARBA" id="ARBA00022490"/>
    </source>
</evidence>
<keyword evidence="8 10" id="KW-0324">Glycolysis</keyword>
<dbReference type="GO" id="GO:0006002">
    <property type="term" value="P:fructose 6-phosphate metabolic process"/>
    <property type="evidence" value="ECO:0007669"/>
    <property type="project" value="InterPro"/>
</dbReference>
<dbReference type="GO" id="GO:0047334">
    <property type="term" value="F:diphosphate-fructose-6-phosphate 1-phosphotransferase activity"/>
    <property type="evidence" value="ECO:0007669"/>
    <property type="project" value="UniProtKB-EC"/>
</dbReference>
<comment type="function">
    <text evidence="10">Catalytic subunit of pyrophosphate--fructose 6-phosphate 1-phosphotransferase. Catalyzes the phosphorylation of D-fructose 6-phosphate, the first committing step of glycolysis. Uses inorganic phosphate (PPi) as phosphoryl donor instead of ATP like common ATP-dependent phosphofructokinases (ATP-PFKs), which renders the reaction reversible, and can thus function both in glycolysis and gluconeogenesis.</text>
</comment>
<dbReference type="HAMAP" id="MF_01980">
    <property type="entry name" value="Phosphofructokinase_II_Long"/>
    <property type="match status" value="1"/>
</dbReference>
<evidence type="ECO:0000256" key="5">
    <source>
        <dbReference type="ARBA" id="ARBA00022723"/>
    </source>
</evidence>
<feature type="site" description="Important for catalytic activity; stabilizes the transition state when the phosphoryl donor is PPi" evidence="10">
    <location>
        <position position="234"/>
    </location>
</feature>
<evidence type="ECO:0000313" key="14">
    <source>
        <dbReference type="Proteomes" id="UP000054558"/>
    </source>
</evidence>
<comment type="pathway">
    <text evidence="10">Carbohydrate degradation; glycolysis; D-glyceraldehyde 3-phosphate and glycerone phosphate from D-glucose: step 3/4.</text>
</comment>
<proteinExistence type="inferred from homology"/>
<evidence type="ECO:0000256" key="7">
    <source>
        <dbReference type="ARBA" id="ARBA00022842"/>
    </source>
</evidence>
<feature type="region of interest" description="Disordered" evidence="11">
    <location>
        <begin position="1"/>
        <end position="33"/>
    </location>
</feature>
<dbReference type="OMA" id="SAKKYWH"/>
<dbReference type="OrthoDB" id="537915at2759"/>
<dbReference type="NCBIfam" id="NF005482">
    <property type="entry name" value="PRK07085.1"/>
    <property type="match status" value="1"/>
</dbReference>
<feature type="binding site" evidence="10">
    <location>
        <begin position="235"/>
        <end position="237"/>
    </location>
    <ligand>
        <name>substrate</name>
    </ligand>
</feature>
<evidence type="ECO:0000256" key="8">
    <source>
        <dbReference type="ARBA" id="ARBA00023152"/>
    </source>
</evidence>
<feature type="site" description="Important for catalytic activity and substrate specificity; stabilizes the transition state when the phosphoryl donor is PPi; prevents ATP from binding by mimicking the alpha-phosphate group of ATP" evidence="10">
    <location>
        <position position="208"/>
    </location>
</feature>
<keyword evidence="5 10" id="KW-0479">Metal-binding</keyword>
<dbReference type="Gene3D" id="3.40.50.450">
    <property type="match status" value="1"/>
</dbReference>
<dbReference type="InterPro" id="IPR035966">
    <property type="entry name" value="PKF_sf"/>
</dbReference>
<dbReference type="GO" id="GO:0003872">
    <property type="term" value="F:6-phosphofructokinase activity"/>
    <property type="evidence" value="ECO:0007669"/>
    <property type="project" value="UniProtKB-UniRule"/>
</dbReference>
<keyword evidence="14" id="KW-1185">Reference proteome</keyword>
<keyword evidence="6 10" id="KW-0418">Kinase</keyword>
<dbReference type="InterPro" id="IPR011183">
    <property type="entry name" value="PfpB_PPi_PFK"/>
</dbReference>
<reference evidence="13 14" key="1">
    <citation type="journal article" date="2014" name="Nat. Commun.">
        <title>Klebsormidium flaccidum genome reveals primary factors for plant terrestrial adaptation.</title>
        <authorList>
            <person name="Hori K."/>
            <person name="Maruyama F."/>
            <person name="Fujisawa T."/>
            <person name="Togashi T."/>
            <person name="Yamamoto N."/>
            <person name="Seo M."/>
            <person name="Sato S."/>
            <person name="Yamada T."/>
            <person name="Mori H."/>
            <person name="Tajima N."/>
            <person name="Moriyama T."/>
            <person name="Ikeuchi M."/>
            <person name="Watanabe M."/>
            <person name="Wada H."/>
            <person name="Kobayashi K."/>
            <person name="Saito M."/>
            <person name="Masuda T."/>
            <person name="Sasaki-Sekimoto Y."/>
            <person name="Mashiguchi K."/>
            <person name="Awai K."/>
            <person name="Shimojima M."/>
            <person name="Masuda S."/>
            <person name="Iwai M."/>
            <person name="Nobusawa T."/>
            <person name="Narise T."/>
            <person name="Kondo S."/>
            <person name="Saito H."/>
            <person name="Sato R."/>
            <person name="Murakawa M."/>
            <person name="Ihara Y."/>
            <person name="Oshima-Yamada Y."/>
            <person name="Ohtaka K."/>
            <person name="Satoh M."/>
            <person name="Sonobe K."/>
            <person name="Ishii M."/>
            <person name="Ohtani R."/>
            <person name="Kanamori-Sato M."/>
            <person name="Honoki R."/>
            <person name="Miyazaki D."/>
            <person name="Mochizuki H."/>
            <person name="Umetsu J."/>
            <person name="Higashi K."/>
            <person name="Shibata D."/>
            <person name="Kamiya Y."/>
            <person name="Sato N."/>
            <person name="Nakamura Y."/>
            <person name="Tabata S."/>
            <person name="Ida S."/>
            <person name="Kurokawa K."/>
            <person name="Ohta H."/>
        </authorList>
    </citation>
    <scope>NUCLEOTIDE SEQUENCE [LARGE SCALE GENOMIC DNA]</scope>
    <source>
        <strain evidence="13 14">NIES-2285</strain>
    </source>
</reference>
<dbReference type="GO" id="GO:0005737">
    <property type="term" value="C:cytoplasm"/>
    <property type="evidence" value="ECO:0007669"/>
    <property type="project" value="UniProtKB-SubCell"/>
</dbReference>
<comment type="catalytic activity">
    <reaction evidence="9 10">
        <text>beta-D-fructose 6-phosphate + diphosphate = beta-D-fructose 1,6-bisphosphate + phosphate + H(+)</text>
        <dbReference type="Rhea" id="RHEA:13613"/>
        <dbReference type="ChEBI" id="CHEBI:15378"/>
        <dbReference type="ChEBI" id="CHEBI:32966"/>
        <dbReference type="ChEBI" id="CHEBI:33019"/>
        <dbReference type="ChEBI" id="CHEBI:43474"/>
        <dbReference type="ChEBI" id="CHEBI:57634"/>
        <dbReference type="EC" id="2.7.1.90"/>
    </reaction>
</comment>
<organism evidence="13 14">
    <name type="scientific">Klebsormidium nitens</name>
    <name type="common">Green alga</name>
    <name type="synonym">Ulothrix nitens</name>
    <dbReference type="NCBI Taxonomy" id="105231"/>
    <lineage>
        <taxon>Eukaryota</taxon>
        <taxon>Viridiplantae</taxon>
        <taxon>Streptophyta</taxon>
        <taxon>Klebsormidiophyceae</taxon>
        <taxon>Klebsormidiales</taxon>
        <taxon>Klebsormidiaceae</taxon>
        <taxon>Klebsormidium</taxon>
    </lineage>
</organism>
<feature type="binding site" evidence="10">
    <location>
        <begin position="450"/>
        <end position="453"/>
    </location>
    <ligand>
        <name>substrate</name>
    </ligand>
</feature>
<dbReference type="GO" id="GO:0008443">
    <property type="term" value="F:phosphofructokinase activity"/>
    <property type="evidence" value="ECO:0000318"/>
    <property type="project" value="GO_Central"/>
</dbReference>
<dbReference type="GO" id="GO:0005524">
    <property type="term" value="F:ATP binding"/>
    <property type="evidence" value="ECO:0007669"/>
    <property type="project" value="InterPro"/>
</dbReference>
<dbReference type="PRINTS" id="PR00476">
    <property type="entry name" value="PHFRCTKINASE"/>
</dbReference>
<dbReference type="PANTHER" id="PTHR43650">
    <property type="entry name" value="PYROPHOSPHATE--FRUCTOSE 6-PHOSPHATE 1-PHOSPHOTRANSFERASE"/>
    <property type="match status" value="1"/>
</dbReference>
<keyword evidence="3 10" id="KW-0963">Cytoplasm</keyword>
<dbReference type="EMBL" id="DF237428">
    <property type="protein sequence ID" value="GAQ89015.1"/>
    <property type="molecule type" value="Genomic_DNA"/>
</dbReference>
<evidence type="ECO:0000256" key="11">
    <source>
        <dbReference type="SAM" id="MobiDB-lite"/>
    </source>
</evidence>
<dbReference type="AlphaFoldDB" id="A0A1Y1IDH3"/>
<comment type="subcellular location">
    <subcellularLocation>
        <location evidence="10">Cytoplasm</location>
    </subcellularLocation>
</comment>
<dbReference type="InterPro" id="IPR022953">
    <property type="entry name" value="ATP_PFK"/>
</dbReference>
<evidence type="ECO:0000313" key="13">
    <source>
        <dbReference type="EMBL" id="GAQ89015.1"/>
    </source>
</evidence>
<feature type="binding site" evidence="10">
    <location>
        <begin position="274"/>
        <end position="275"/>
    </location>
    <ligand>
        <name>substrate</name>
        <note>ligand shared between dimeric partners</note>
    </ligand>
</feature>
<evidence type="ECO:0000256" key="9">
    <source>
        <dbReference type="ARBA" id="ARBA00048072"/>
    </source>
</evidence>
<dbReference type="PANTHER" id="PTHR43650:SF1">
    <property type="entry name" value="PYROPHOSPHATE--FRUCTOSE 6-PHOSPHATE 1-PHOSPHOTRANSFERASE SUBUNIT BETA 2"/>
    <property type="match status" value="1"/>
</dbReference>
<keyword evidence="4 10" id="KW-0808">Transferase</keyword>
<protein>
    <recommendedName>
        <fullName evidence="10">Pyrophosphate--fructose 6-phosphate 1-phosphotransferase subunit beta</fullName>
        <shortName evidence="10">PFP</shortName>
        <ecNumber evidence="10">2.7.1.90</ecNumber>
    </recommendedName>
    <alternativeName>
        <fullName evidence="10">6-phosphofructokinase, pyrophosphate dependent</fullName>
    </alternativeName>
    <alternativeName>
        <fullName evidence="10">PPi-PFK</fullName>
    </alternativeName>
    <alternativeName>
        <fullName evidence="10">Pyrophosphate-dependent 6-phosphofructose-1-kinase</fullName>
    </alternativeName>
</protein>
<comment type="caution">
    <text evidence="10">Lacks conserved residue(s) required for the propagation of feature annotation.</text>
</comment>
<evidence type="ECO:0000256" key="2">
    <source>
        <dbReference type="ARBA" id="ARBA00003138"/>
    </source>
</evidence>
<dbReference type="EC" id="2.7.1.90" evidence="10"/>